<evidence type="ECO:0000313" key="2">
    <source>
        <dbReference type="Proteomes" id="UP000239494"/>
    </source>
</evidence>
<dbReference type="PANTHER" id="PTHR35332:SF2">
    <property type="entry name" value="REGULATION OF ENOLASE PROTEIN 1"/>
    <property type="match status" value="1"/>
</dbReference>
<evidence type="ECO:0000313" key="1">
    <source>
        <dbReference type="EMBL" id="PRY44887.1"/>
    </source>
</evidence>
<dbReference type="PANTHER" id="PTHR35332">
    <property type="entry name" value="REGULATION OF ENOLASE PROTEIN 1"/>
    <property type="match status" value="1"/>
</dbReference>
<dbReference type="AlphaFoldDB" id="A0A2T0TGS0"/>
<dbReference type="OrthoDB" id="9808724at2"/>
<sequence>MSDTLDVPGLPFPTSPSHEGVWRYDEPTGAVLATAPAHTDLYVNPAGDDSPDAESLLNAAMLVGVPPEGDFQLSARVAVDFRSQYDAGVLVLWQDELTWAKFCFEFSPASEPMVVSVVTKGVSDDANAFVVPENTVWLRVSRLDRVYAYHASTDGKTWQLVRVFTLGDAVADHRVGFEVQSPTGEGCPVTFDRIRFTGERLSDLRDGS</sequence>
<dbReference type="Gene3D" id="2.60.120.200">
    <property type="match status" value="1"/>
</dbReference>
<gene>
    <name evidence="1" type="ORF">CLV43_102452</name>
</gene>
<protein>
    <recommendedName>
        <fullName evidence="3">DUF1349 domain-containing protein</fullName>
    </recommendedName>
</protein>
<proteinExistence type="predicted"/>
<reference evidence="1 2" key="1">
    <citation type="submission" date="2018-03" db="EMBL/GenBank/DDBJ databases">
        <title>Genomic Encyclopedia of Archaeal and Bacterial Type Strains, Phase II (KMG-II): from individual species to whole genera.</title>
        <authorList>
            <person name="Goeker M."/>
        </authorList>
    </citation>
    <scope>NUCLEOTIDE SEQUENCE [LARGE SCALE GENOMIC DNA]</scope>
    <source>
        <strain evidence="1 2">DSM 44720</strain>
    </source>
</reference>
<dbReference type="Pfam" id="PF07081">
    <property type="entry name" value="DUF1349"/>
    <property type="match status" value="1"/>
</dbReference>
<dbReference type="EMBL" id="PVTF01000002">
    <property type="protein sequence ID" value="PRY44887.1"/>
    <property type="molecule type" value="Genomic_DNA"/>
</dbReference>
<dbReference type="InterPro" id="IPR009784">
    <property type="entry name" value="DUF1349"/>
</dbReference>
<dbReference type="RefSeq" id="WP_106186465.1">
    <property type="nucleotide sequence ID" value="NZ_PVTF01000002.1"/>
</dbReference>
<keyword evidence="2" id="KW-1185">Reference proteome</keyword>
<organism evidence="1 2">
    <name type="scientific">Umezawaea tangerina</name>
    <dbReference type="NCBI Taxonomy" id="84725"/>
    <lineage>
        <taxon>Bacteria</taxon>
        <taxon>Bacillati</taxon>
        <taxon>Actinomycetota</taxon>
        <taxon>Actinomycetes</taxon>
        <taxon>Pseudonocardiales</taxon>
        <taxon>Pseudonocardiaceae</taxon>
        <taxon>Umezawaea</taxon>
    </lineage>
</organism>
<name>A0A2T0TGS0_9PSEU</name>
<comment type="caution">
    <text evidence="1">The sequence shown here is derived from an EMBL/GenBank/DDBJ whole genome shotgun (WGS) entry which is preliminary data.</text>
</comment>
<dbReference type="InterPro" id="IPR013320">
    <property type="entry name" value="ConA-like_dom_sf"/>
</dbReference>
<accession>A0A2T0TGS0</accession>
<dbReference type="Proteomes" id="UP000239494">
    <property type="component" value="Unassembled WGS sequence"/>
</dbReference>
<evidence type="ECO:0008006" key="3">
    <source>
        <dbReference type="Google" id="ProtNLM"/>
    </source>
</evidence>
<dbReference type="SUPFAM" id="SSF49899">
    <property type="entry name" value="Concanavalin A-like lectins/glucanases"/>
    <property type="match status" value="1"/>
</dbReference>